<name>A0ABZ1CDT3_9BACT</name>
<organism evidence="2 3">
    <name type="scientific">Actomonas aquatica</name>
    <dbReference type="NCBI Taxonomy" id="2866162"/>
    <lineage>
        <taxon>Bacteria</taxon>
        <taxon>Pseudomonadati</taxon>
        <taxon>Verrucomicrobiota</taxon>
        <taxon>Opitutia</taxon>
        <taxon>Opitutales</taxon>
        <taxon>Opitutaceae</taxon>
        <taxon>Actomonas</taxon>
    </lineage>
</organism>
<feature type="compositionally biased region" description="Basic and acidic residues" evidence="1">
    <location>
        <begin position="25"/>
        <end position="88"/>
    </location>
</feature>
<feature type="compositionally biased region" description="Basic and acidic residues" evidence="1">
    <location>
        <begin position="145"/>
        <end position="155"/>
    </location>
</feature>
<sequence length="223" mass="25745">MDWIFDNIQLLVIIGSSIAWWLTQQKKDSDDDQPKPSDRPGRKAIDWKREEQGGESDAARQVRERMRRLREQRGQQEQRQSQRRESPQSERPQPTASDIPPVLRELMGIPEPEPEPVREVRRPEPMVPPPLPRNEGGERMAAQMRELEAKQREAEAMASRVKGALPGSTDRKRRRRQHSASYGANTGGDMMSDRDFLKTLRDSRSARRAIILKEVLDRPVGLR</sequence>
<accession>A0ABZ1CDT3</accession>
<dbReference type="RefSeq" id="WP_221032306.1">
    <property type="nucleotide sequence ID" value="NZ_CP139781.1"/>
</dbReference>
<feature type="region of interest" description="Disordered" evidence="1">
    <location>
        <begin position="25"/>
        <end position="193"/>
    </location>
</feature>
<evidence type="ECO:0000313" key="3">
    <source>
        <dbReference type="Proteomes" id="UP000738431"/>
    </source>
</evidence>
<evidence type="ECO:0000256" key="1">
    <source>
        <dbReference type="SAM" id="MobiDB-lite"/>
    </source>
</evidence>
<dbReference type="EMBL" id="CP139781">
    <property type="protein sequence ID" value="WRQ89848.1"/>
    <property type="molecule type" value="Genomic_DNA"/>
</dbReference>
<protein>
    <submittedName>
        <fullName evidence="2">Uncharacterized protein</fullName>
    </submittedName>
</protein>
<dbReference type="Proteomes" id="UP000738431">
    <property type="component" value="Chromosome"/>
</dbReference>
<gene>
    <name evidence="2" type="ORF">K1X11_010565</name>
</gene>
<feature type="compositionally biased region" description="Basic and acidic residues" evidence="1">
    <location>
        <begin position="115"/>
        <end position="124"/>
    </location>
</feature>
<proteinExistence type="predicted"/>
<reference evidence="2 3" key="1">
    <citation type="submission" date="2023-12" db="EMBL/GenBank/DDBJ databases">
        <title>Description of an unclassified Opitutus bacterium of Verrucomicrobiota.</title>
        <authorList>
            <person name="Zhang D.-F."/>
        </authorList>
    </citation>
    <scope>NUCLEOTIDE SEQUENCE [LARGE SCALE GENOMIC DNA]</scope>
    <source>
        <strain evidence="2 3">WL0086</strain>
    </source>
</reference>
<evidence type="ECO:0000313" key="2">
    <source>
        <dbReference type="EMBL" id="WRQ89848.1"/>
    </source>
</evidence>
<keyword evidence="3" id="KW-1185">Reference proteome</keyword>